<evidence type="ECO:0000256" key="4">
    <source>
        <dbReference type="ARBA" id="ARBA00022695"/>
    </source>
</evidence>
<comment type="cofactor">
    <cofactor evidence="12 13">
        <name>Zn(2+)</name>
        <dbReference type="ChEBI" id="CHEBI:29105"/>
    </cofactor>
    <text evidence="12 13">Binds 1 zinc ion per monomer.</text>
</comment>
<dbReference type="Gene3D" id="3.90.580.10">
    <property type="entry name" value="Zinc finger, CHC2-type domain"/>
    <property type="match status" value="1"/>
</dbReference>
<dbReference type="SUPFAM" id="SSF57783">
    <property type="entry name" value="Zinc beta-ribbon"/>
    <property type="match status" value="1"/>
</dbReference>
<evidence type="ECO:0000313" key="17">
    <source>
        <dbReference type="Proteomes" id="UP000267268"/>
    </source>
</evidence>
<keyword evidence="17" id="KW-1185">Reference proteome</keyword>
<evidence type="ECO:0000256" key="3">
    <source>
        <dbReference type="ARBA" id="ARBA00022679"/>
    </source>
</evidence>
<dbReference type="GO" id="GO:0006269">
    <property type="term" value="P:DNA replication, synthesis of primer"/>
    <property type="evidence" value="ECO:0007669"/>
    <property type="project" value="UniProtKB-UniRule"/>
</dbReference>
<keyword evidence="8 12" id="KW-0862">Zinc</keyword>
<dbReference type="PIRSF" id="PIRSF002811">
    <property type="entry name" value="DnaG"/>
    <property type="match status" value="1"/>
</dbReference>
<comment type="function">
    <text evidence="12">RNA polymerase that catalyzes the synthesis of short RNA molecules used as primers for DNA polymerase during DNA replication.</text>
</comment>
<sequence length="713" mass="80988">MIPQETVEEIKRTLDIVEVVEDFVTLKKKGKSWIGLCPFHVDSSPSMYVTPSMNLYKCFSCGASGDAIKFVQEKEGLNYVESLKYLAAKYGIKIIEKKRSPEEEEKHKRRESIYVTMNYAKDFFMRTMQTSQEGKSLGLGYFKNRGYNGDTINKFDLGYSLDAWDALEKSAFEKGYTEKSLELAGLRSENEKGKKYDRFRGRVMFPIHDLSGRVIAFGARTLKKDGKPKYLNSPETEIYHKSDALYGIYHAKDALRIKDRCYLVEGYTDVISLNQSGIENVVASSGTALTEGQIKQIKRFTNNVTAVFDGDAAGLKAAIRGVDMLLEQGLNVRVVRLPEGEDPDSYCTQLGGTKFAEFLKDAETDFILFAAKLYNEEAKNDPLNKAEKVREVLMSIVKIPDTIQQEIFIKECATVFDISVDGLIKELNALTKREIERIEKEKTRARRPYENPNGAGSIGIPPSTPPPNMPSDLPPPPMDNFGDIPPPSFSPEFDIPEPHFDDVNGYLPPLGPQETVNDNKKEEPSSRSTTGNRLSKLGIHEEEFIRILLLYGSAYVDDKVGYIYEYLFNELGSMMLEDELCQQILVDYKNETAMGEVPSVNHFREKYSSEKDRKNLQRITDINEDHKPSEEWFKRHRIMIPTMDENIGRLAYNSLLHYKLTYLSDLIDQCNTGLLEAEKNGNDEKMMEALQLLTLLVQQRTDIAKELGITIKL</sequence>
<evidence type="ECO:0000256" key="7">
    <source>
        <dbReference type="ARBA" id="ARBA00022771"/>
    </source>
</evidence>
<dbReference type="InterPro" id="IPR002694">
    <property type="entry name" value="Znf_CHC2"/>
</dbReference>
<dbReference type="KEGG" id="fll:EI427_14600"/>
<reference evidence="16 17" key="1">
    <citation type="submission" date="2018-12" db="EMBL/GenBank/DDBJ databases">
        <title>Flammeovirga pectinis sp. nov., isolated from the gut of the Korean scallop, Patinopecten yessoensis.</title>
        <authorList>
            <person name="Bae J.-W."/>
            <person name="Jeong Y.-S."/>
            <person name="Kang W."/>
        </authorList>
    </citation>
    <scope>NUCLEOTIDE SEQUENCE [LARGE SCALE GENOMIC DNA]</scope>
    <source>
        <strain evidence="16 17">L12M1</strain>
    </source>
</reference>
<dbReference type="GO" id="GO:0005737">
    <property type="term" value="C:cytoplasm"/>
    <property type="evidence" value="ECO:0007669"/>
    <property type="project" value="TreeGrafter"/>
</dbReference>
<evidence type="ECO:0000256" key="9">
    <source>
        <dbReference type="ARBA" id="ARBA00022842"/>
    </source>
</evidence>
<dbReference type="InterPro" id="IPR034151">
    <property type="entry name" value="TOPRIM_DnaG_bac"/>
</dbReference>
<feature type="compositionally biased region" description="Pro residues" evidence="14">
    <location>
        <begin position="462"/>
        <end position="489"/>
    </location>
</feature>
<evidence type="ECO:0000256" key="8">
    <source>
        <dbReference type="ARBA" id="ARBA00022833"/>
    </source>
</evidence>
<comment type="subunit">
    <text evidence="12">Monomer. Interacts with DnaB.</text>
</comment>
<proteinExistence type="inferred from homology"/>
<comment type="catalytic activity">
    <reaction evidence="12">
        <text>ssDNA + n NTP = ssDNA/pppN(pN)n-1 hybrid + (n-1) diphosphate.</text>
        <dbReference type="EC" id="2.7.7.101"/>
    </reaction>
</comment>
<keyword evidence="9" id="KW-0460">Magnesium</keyword>
<dbReference type="InterPro" id="IPR006171">
    <property type="entry name" value="TOPRIM_dom"/>
</dbReference>
<dbReference type="FunFam" id="3.90.980.10:FF:000001">
    <property type="entry name" value="DNA primase"/>
    <property type="match status" value="1"/>
</dbReference>
<dbReference type="Proteomes" id="UP000267268">
    <property type="component" value="Chromosome 1"/>
</dbReference>
<dbReference type="PANTHER" id="PTHR30313">
    <property type="entry name" value="DNA PRIMASE"/>
    <property type="match status" value="1"/>
</dbReference>
<dbReference type="InterPro" id="IPR037068">
    <property type="entry name" value="DNA_primase_core_N_sf"/>
</dbReference>
<evidence type="ECO:0000256" key="14">
    <source>
        <dbReference type="SAM" id="MobiDB-lite"/>
    </source>
</evidence>
<dbReference type="InterPro" id="IPR050219">
    <property type="entry name" value="DnaG_primase"/>
</dbReference>
<evidence type="ECO:0000256" key="11">
    <source>
        <dbReference type="ARBA" id="ARBA00023163"/>
    </source>
</evidence>
<dbReference type="PANTHER" id="PTHR30313:SF2">
    <property type="entry name" value="DNA PRIMASE"/>
    <property type="match status" value="1"/>
</dbReference>
<dbReference type="RefSeq" id="WP_126615907.1">
    <property type="nucleotide sequence ID" value="NZ_CP034562.1"/>
</dbReference>
<keyword evidence="6 12" id="KW-0479">Metal-binding</keyword>
<feature type="domain" description="Toprim" evidence="15">
    <location>
        <begin position="259"/>
        <end position="340"/>
    </location>
</feature>
<evidence type="ECO:0000256" key="12">
    <source>
        <dbReference type="HAMAP-Rule" id="MF_00974"/>
    </source>
</evidence>
<dbReference type="NCBIfam" id="TIGR01391">
    <property type="entry name" value="dnaG"/>
    <property type="match status" value="1"/>
</dbReference>
<dbReference type="GO" id="GO:0003899">
    <property type="term" value="F:DNA-directed RNA polymerase activity"/>
    <property type="evidence" value="ECO:0007669"/>
    <property type="project" value="UniProtKB-UniRule"/>
</dbReference>
<name>A0A3S9P5A3_9BACT</name>
<dbReference type="OrthoDB" id="9803773at2"/>
<evidence type="ECO:0000256" key="10">
    <source>
        <dbReference type="ARBA" id="ARBA00023125"/>
    </source>
</evidence>
<gene>
    <name evidence="12 16" type="primary">dnaG</name>
    <name evidence="16" type="ORF">EI427_14600</name>
</gene>
<dbReference type="FunFam" id="3.90.580.10:FF:000001">
    <property type="entry name" value="DNA primase"/>
    <property type="match status" value="1"/>
</dbReference>
<dbReference type="EC" id="2.7.7.101" evidence="12"/>
<dbReference type="SMART" id="SM00493">
    <property type="entry name" value="TOPRIM"/>
    <property type="match status" value="1"/>
</dbReference>
<dbReference type="EMBL" id="CP034562">
    <property type="protein sequence ID" value="AZQ63416.1"/>
    <property type="molecule type" value="Genomic_DNA"/>
</dbReference>
<comment type="domain">
    <text evidence="12">Contains an N-terminal zinc-binding domain, a central core domain that contains the primase activity, and a C-terminal DnaB-binding domain.</text>
</comment>
<keyword evidence="11 12" id="KW-0804">Transcription</keyword>
<feature type="region of interest" description="Disordered" evidence="14">
    <location>
        <begin position="441"/>
        <end position="533"/>
    </location>
</feature>
<dbReference type="InterPro" id="IPR006295">
    <property type="entry name" value="DNA_primase_DnaG"/>
</dbReference>
<dbReference type="Gene3D" id="3.90.980.10">
    <property type="entry name" value="DNA primase, catalytic core, N-terminal domain"/>
    <property type="match status" value="1"/>
</dbReference>
<dbReference type="AlphaFoldDB" id="A0A3S9P5A3"/>
<evidence type="ECO:0000256" key="2">
    <source>
        <dbReference type="ARBA" id="ARBA00022515"/>
    </source>
</evidence>
<evidence type="ECO:0000256" key="6">
    <source>
        <dbReference type="ARBA" id="ARBA00022723"/>
    </source>
</evidence>
<evidence type="ECO:0000259" key="15">
    <source>
        <dbReference type="PROSITE" id="PS50880"/>
    </source>
</evidence>
<dbReference type="SUPFAM" id="SSF56731">
    <property type="entry name" value="DNA primase core"/>
    <property type="match status" value="1"/>
</dbReference>
<dbReference type="CDD" id="cd03364">
    <property type="entry name" value="TOPRIM_DnaG_primases"/>
    <property type="match status" value="1"/>
</dbReference>
<evidence type="ECO:0000256" key="13">
    <source>
        <dbReference type="PIRSR" id="PIRSR002811-1"/>
    </source>
</evidence>
<dbReference type="Pfam" id="PF13155">
    <property type="entry name" value="Toprim_2"/>
    <property type="match status" value="1"/>
</dbReference>
<dbReference type="Gene3D" id="3.40.1360.10">
    <property type="match status" value="1"/>
</dbReference>
<dbReference type="SMART" id="SM00400">
    <property type="entry name" value="ZnF_CHCC"/>
    <property type="match status" value="1"/>
</dbReference>
<dbReference type="HAMAP" id="MF_00974">
    <property type="entry name" value="DNA_primase_DnaG"/>
    <property type="match status" value="1"/>
</dbReference>
<keyword evidence="4 12" id="KW-0548">Nucleotidyltransferase</keyword>
<dbReference type="InterPro" id="IPR013264">
    <property type="entry name" value="DNAG_N"/>
</dbReference>
<keyword evidence="2 12" id="KW-0639">Primosome</keyword>
<feature type="zinc finger region" description="CHC2-type" evidence="12 13">
    <location>
        <begin position="37"/>
        <end position="61"/>
    </location>
</feature>
<evidence type="ECO:0000313" key="16">
    <source>
        <dbReference type="EMBL" id="AZQ63416.1"/>
    </source>
</evidence>
<dbReference type="FunFam" id="3.40.1360.10:FF:000002">
    <property type="entry name" value="DNA primase"/>
    <property type="match status" value="1"/>
</dbReference>
<dbReference type="GO" id="GO:0008270">
    <property type="term" value="F:zinc ion binding"/>
    <property type="evidence" value="ECO:0007669"/>
    <property type="project" value="UniProtKB-UniRule"/>
</dbReference>
<keyword evidence="5 12" id="KW-0235">DNA replication</keyword>
<dbReference type="Pfam" id="PF08275">
    <property type="entry name" value="DNAG_N"/>
    <property type="match status" value="1"/>
</dbReference>
<keyword evidence="7 12" id="KW-0863">Zinc-finger</keyword>
<dbReference type="GO" id="GO:0000428">
    <property type="term" value="C:DNA-directed RNA polymerase complex"/>
    <property type="evidence" value="ECO:0007669"/>
    <property type="project" value="UniProtKB-KW"/>
</dbReference>
<dbReference type="GO" id="GO:1990077">
    <property type="term" value="C:primosome complex"/>
    <property type="evidence" value="ECO:0007669"/>
    <property type="project" value="UniProtKB-KW"/>
</dbReference>
<keyword evidence="3 12" id="KW-0808">Transferase</keyword>
<keyword evidence="1 12" id="KW-0240">DNA-directed RNA polymerase</keyword>
<dbReference type="InterPro" id="IPR030846">
    <property type="entry name" value="DnaG_bac"/>
</dbReference>
<evidence type="ECO:0000256" key="5">
    <source>
        <dbReference type="ARBA" id="ARBA00022705"/>
    </source>
</evidence>
<dbReference type="PROSITE" id="PS50880">
    <property type="entry name" value="TOPRIM"/>
    <property type="match status" value="1"/>
</dbReference>
<keyword evidence="10 12" id="KW-0238">DNA-binding</keyword>
<evidence type="ECO:0000256" key="1">
    <source>
        <dbReference type="ARBA" id="ARBA00022478"/>
    </source>
</evidence>
<accession>A0A3S9P5A3</accession>
<dbReference type="InterPro" id="IPR036977">
    <property type="entry name" value="DNA_primase_Znf_CHC2"/>
</dbReference>
<protein>
    <recommendedName>
        <fullName evidence="12">DNA primase</fullName>
        <ecNumber evidence="12">2.7.7.101</ecNumber>
    </recommendedName>
</protein>
<dbReference type="GO" id="GO:0003677">
    <property type="term" value="F:DNA binding"/>
    <property type="evidence" value="ECO:0007669"/>
    <property type="project" value="UniProtKB-KW"/>
</dbReference>
<organism evidence="16 17">
    <name type="scientific">Flammeovirga pectinis</name>
    <dbReference type="NCBI Taxonomy" id="2494373"/>
    <lineage>
        <taxon>Bacteria</taxon>
        <taxon>Pseudomonadati</taxon>
        <taxon>Bacteroidota</taxon>
        <taxon>Cytophagia</taxon>
        <taxon>Cytophagales</taxon>
        <taxon>Flammeovirgaceae</taxon>
        <taxon>Flammeovirga</taxon>
    </lineage>
</organism>
<comment type="similarity">
    <text evidence="12">Belongs to the DnaG primase family.</text>
</comment>
<dbReference type="Pfam" id="PF01807">
    <property type="entry name" value="Zn_ribbon_DnaG"/>
    <property type="match status" value="1"/>
</dbReference>